<dbReference type="PANTHER" id="PTHR11941:SF54">
    <property type="entry name" value="ENOYL-COA HYDRATASE, MITOCHONDRIAL"/>
    <property type="match status" value="1"/>
</dbReference>
<dbReference type="CDD" id="cd06558">
    <property type="entry name" value="crotonase-like"/>
    <property type="match status" value="1"/>
</dbReference>
<comment type="similarity">
    <text evidence="1">Belongs to the enoyl-CoA hydratase/isomerase family.</text>
</comment>
<comment type="caution">
    <text evidence="3">The sequence shown here is derived from an EMBL/GenBank/DDBJ whole genome shotgun (WGS) entry which is preliminary data.</text>
</comment>
<dbReference type="InterPro" id="IPR014748">
    <property type="entry name" value="Enoyl-CoA_hydra_C"/>
</dbReference>
<dbReference type="Pfam" id="PF00378">
    <property type="entry name" value="ECH_1"/>
    <property type="match status" value="1"/>
</dbReference>
<dbReference type="InterPro" id="IPR001753">
    <property type="entry name" value="Enoyl-CoA_hydra/iso"/>
</dbReference>
<dbReference type="EMBL" id="JBHLVZ010000002">
    <property type="protein sequence ID" value="MFC0384437.1"/>
    <property type="molecule type" value="Genomic_DNA"/>
</dbReference>
<dbReference type="RefSeq" id="WP_377048495.1">
    <property type="nucleotide sequence ID" value="NZ_JBHLVZ010000002.1"/>
</dbReference>
<evidence type="ECO:0000256" key="2">
    <source>
        <dbReference type="ARBA" id="ARBA00023239"/>
    </source>
</evidence>
<dbReference type="Gene3D" id="1.10.12.10">
    <property type="entry name" value="Lyase 2-enoyl-coa Hydratase, Chain A, domain 2"/>
    <property type="match status" value="1"/>
</dbReference>
<evidence type="ECO:0000313" key="3">
    <source>
        <dbReference type="EMBL" id="MFC0384437.1"/>
    </source>
</evidence>
<dbReference type="InterPro" id="IPR029045">
    <property type="entry name" value="ClpP/crotonase-like_dom_sf"/>
</dbReference>
<reference evidence="3 4" key="1">
    <citation type="submission" date="2024-09" db="EMBL/GenBank/DDBJ databases">
        <authorList>
            <person name="Sun Q."/>
            <person name="Mori K."/>
        </authorList>
    </citation>
    <scope>NUCLEOTIDE SEQUENCE [LARGE SCALE GENOMIC DNA]</scope>
    <source>
        <strain evidence="3 4">CCM 7468</strain>
    </source>
</reference>
<dbReference type="PANTHER" id="PTHR11941">
    <property type="entry name" value="ENOYL-COA HYDRATASE-RELATED"/>
    <property type="match status" value="1"/>
</dbReference>
<protein>
    <submittedName>
        <fullName evidence="3">Crotonase/enoyl-CoA hydratase family protein</fullName>
    </submittedName>
</protein>
<gene>
    <name evidence="3" type="ORF">ACFFIC_02610</name>
</gene>
<dbReference type="Gene3D" id="3.90.226.10">
    <property type="entry name" value="2-enoyl-CoA Hydratase, Chain A, domain 1"/>
    <property type="match status" value="1"/>
</dbReference>
<keyword evidence="2" id="KW-0456">Lyase</keyword>
<keyword evidence="4" id="KW-1185">Reference proteome</keyword>
<sequence>MEASAPARPSAQDSGPLVTYELRGAVAWIALNRPNKRNAINDALLDALGAAITRAGAEARAVVLHGEGPCFSAGLDLAEHRARSAEEVFHHSRGWHAVFALIRRGRIPVVAALHGATVGGGLELAAACQLRVADDTTFFALPEGQRGIYVGGGASVHVARLLGASRMADMMLTGRVLDAAAAERAGLANYLVPAGTAPARAGELAEKMAGMAPLTVLGVLHALPRIQDMSEEDGLFVESLVAALAQTGPEAAARLADFVEKRGAKVAGPGT</sequence>
<evidence type="ECO:0000313" key="4">
    <source>
        <dbReference type="Proteomes" id="UP001589789"/>
    </source>
</evidence>
<name>A0ABV6ILK0_9PROT</name>
<evidence type="ECO:0000256" key="1">
    <source>
        <dbReference type="ARBA" id="ARBA00005254"/>
    </source>
</evidence>
<dbReference type="Proteomes" id="UP001589789">
    <property type="component" value="Unassembled WGS sequence"/>
</dbReference>
<accession>A0ABV6ILK0</accession>
<dbReference type="NCBIfam" id="NF006013">
    <property type="entry name" value="PRK08150.1"/>
    <property type="match status" value="1"/>
</dbReference>
<organism evidence="3 4">
    <name type="scientific">Muricoccus vinaceus</name>
    <dbReference type="NCBI Taxonomy" id="424704"/>
    <lineage>
        <taxon>Bacteria</taxon>
        <taxon>Pseudomonadati</taxon>
        <taxon>Pseudomonadota</taxon>
        <taxon>Alphaproteobacteria</taxon>
        <taxon>Acetobacterales</taxon>
        <taxon>Roseomonadaceae</taxon>
        <taxon>Muricoccus</taxon>
    </lineage>
</organism>
<dbReference type="SUPFAM" id="SSF52096">
    <property type="entry name" value="ClpP/crotonase"/>
    <property type="match status" value="1"/>
</dbReference>
<proteinExistence type="inferred from homology"/>